<gene>
    <name evidence="1" type="ORF">S12H4_01814</name>
</gene>
<organism evidence="1">
    <name type="scientific">marine sediment metagenome</name>
    <dbReference type="NCBI Taxonomy" id="412755"/>
    <lineage>
        <taxon>unclassified sequences</taxon>
        <taxon>metagenomes</taxon>
        <taxon>ecological metagenomes</taxon>
    </lineage>
</organism>
<accession>X1RKV7</accession>
<evidence type="ECO:0000313" key="1">
    <source>
        <dbReference type="EMBL" id="GAI63800.1"/>
    </source>
</evidence>
<comment type="caution">
    <text evidence="1">The sequence shown here is derived from an EMBL/GenBank/DDBJ whole genome shotgun (WGS) entry which is preliminary data.</text>
</comment>
<dbReference type="EMBL" id="BARW01000388">
    <property type="protein sequence ID" value="GAI63800.1"/>
    <property type="molecule type" value="Genomic_DNA"/>
</dbReference>
<sequence>MLTVKQQKALDILAEYEAELVRQTEILIQDGRKSLARCLKPQALKQLEDLAYKGCYTQRR</sequence>
<name>X1RKV7_9ZZZZ</name>
<reference evidence="1" key="1">
    <citation type="journal article" date="2014" name="Front. Microbiol.">
        <title>High frequency of phylogenetically diverse reductive dehalogenase-homologous genes in deep subseafloor sedimentary metagenomes.</title>
        <authorList>
            <person name="Kawai M."/>
            <person name="Futagami T."/>
            <person name="Toyoda A."/>
            <person name="Takaki Y."/>
            <person name="Nishi S."/>
            <person name="Hori S."/>
            <person name="Arai W."/>
            <person name="Tsubouchi T."/>
            <person name="Morono Y."/>
            <person name="Uchiyama I."/>
            <person name="Ito T."/>
            <person name="Fujiyama A."/>
            <person name="Inagaki F."/>
            <person name="Takami H."/>
        </authorList>
    </citation>
    <scope>NUCLEOTIDE SEQUENCE</scope>
    <source>
        <strain evidence="1">Expedition CK06-06</strain>
    </source>
</reference>
<protein>
    <submittedName>
        <fullName evidence="1">Uncharacterized protein</fullName>
    </submittedName>
</protein>
<proteinExistence type="predicted"/>
<dbReference type="AlphaFoldDB" id="X1RKV7"/>